<name>A0A3M0GGH1_9ACTN</name>
<dbReference type="AlphaFoldDB" id="A0A3M0GGH1"/>
<keyword evidence="3" id="KW-1185">Reference proteome</keyword>
<gene>
    <name evidence="2" type="ORF">EAX62_11215</name>
</gene>
<dbReference type="Proteomes" id="UP000275256">
    <property type="component" value="Unassembled WGS sequence"/>
</dbReference>
<dbReference type="InterPro" id="IPR045394">
    <property type="entry name" value="Abhydrolase_dom"/>
</dbReference>
<organism evidence="2 3">
    <name type="scientific">Tessaracoccus antarcticus</name>
    <dbReference type="NCBI Taxonomy" id="2479848"/>
    <lineage>
        <taxon>Bacteria</taxon>
        <taxon>Bacillati</taxon>
        <taxon>Actinomycetota</taxon>
        <taxon>Actinomycetes</taxon>
        <taxon>Propionibacteriales</taxon>
        <taxon>Propionibacteriaceae</taxon>
        <taxon>Tessaracoccus</taxon>
    </lineage>
</organism>
<protein>
    <recommendedName>
        <fullName evidence="1">Alpha/beta hydrolase domain-containing protein</fullName>
    </recommendedName>
</protein>
<evidence type="ECO:0000313" key="2">
    <source>
        <dbReference type="EMBL" id="RMB60239.1"/>
    </source>
</evidence>
<reference evidence="2 3" key="1">
    <citation type="submission" date="2018-10" db="EMBL/GenBank/DDBJ databases">
        <title>Tessaracoccus antarcticuss sp. nov., isolated from sediment.</title>
        <authorList>
            <person name="Zhou L.Y."/>
            <person name="Du Z.J."/>
        </authorList>
    </citation>
    <scope>NUCLEOTIDE SEQUENCE [LARGE SCALE GENOMIC DNA]</scope>
    <source>
        <strain evidence="2 3">JDX10</strain>
    </source>
</reference>
<accession>A0A3M0GGH1</accession>
<dbReference type="EMBL" id="REFW01000002">
    <property type="protein sequence ID" value="RMB60239.1"/>
    <property type="molecule type" value="Genomic_DNA"/>
</dbReference>
<evidence type="ECO:0000259" key="1">
    <source>
        <dbReference type="Pfam" id="PF20091"/>
    </source>
</evidence>
<sequence length="700" mass="75209">MIPEVQGPILEDDTTHMFSSMKRARVPFDVADYGYVEEEYFLSGTSNVYDDASGDVAVVTEDVPYVNRIIVRRPAKAADSSGVIDVEVTNASNGFAGEDMWRRLWQHHFANGDTYVGIVSKPSQIEALKTYDPVRYAPVAWDEEGQAWDIIAQMGALLKSEDAGLILGGQEPKTILLTGQSQSGGYLATYTNKIAGLAEEANGQSVYDGYLNVAGLTGRSLRTGGRATPAVDPVLSVPNILVDSEAILDRRGPRSLPPKQRVWAVPGTPHTDLLSPVIPSDEEIAKSGRSFNTDVHKPEFLERLNHYPLEPTIFAATDALVKWHQEGIPAAPSLWETTTATGALLRDDAGNALGGVRYGLIDHPLGQYLGTDGPGFTAHGVMDLMSLSDFTTAYKTRAQYLALMAEVDARQISAGYLTPEGEDYFVHVANYMMDRIGVAKTPLAATISATTAPQTCSASGASVPGSVTLTQDGVASVEVYVGEKTGTKAGDLSSLAAGKYLIIATAKDGHAFTTIPDGWTASPTKDAEGNTVKISGIVTVGATTCTPPTTTPPVTTPPPTPSYPGSIYTTPGYHNYNGRHWFTSCEPYSVTQRCRTLIQATTVTQVKGQFIKKLGWTFNNLTYLPAKKSVWAGNPLARTGSWTAADGRQWRTECNTPATGGNGCRSYATAKVIDNIAKTGQPVRYGWITKEIFNNIVLFS</sequence>
<dbReference type="Pfam" id="PF20091">
    <property type="entry name" value="Abhydrolase_10"/>
    <property type="match status" value="1"/>
</dbReference>
<comment type="caution">
    <text evidence="2">The sequence shown here is derived from an EMBL/GenBank/DDBJ whole genome shotgun (WGS) entry which is preliminary data.</text>
</comment>
<evidence type="ECO:0000313" key="3">
    <source>
        <dbReference type="Proteomes" id="UP000275256"/>
    </source>
</evidence>
<proteinExistence type="predicted"/>
<feature type="domain" description="Alpha/beta hydrolase" evidence="1">
    <location>
        <begin position="5"/>
        <end position="423"/>
    </location>
</feature>